<comment type="caution">
    <text evidence="1">The sequence shown here is derived from an EMBL/GenBank/DDBJ whole genome shotgun (WGS) entry which is preliminary data.</text>
</comment>
<organism evidence="1 2">
    <name type="scientific">Candidatus Pseudogracilibacillus intestinigallinarum</name>
    <dbReference type="NCBI Taxonomy" id="2838742"/>
    <lineage>
        <taxon>Bacteria</taxon>
        <taxon>Bacillati</taxon>
        <taxon>Bacillota</taxon>
        <taxon>Bacilli</taxon>
        <taxon>Bacillales</taxon>
        <taxon>Bacillaceae</taxon>
        <taxon>Pseudogracilibacillus</taxon>
    </lineage>
</organism>
<dbReference type="AlphaFoldDB" id="A0A9D1PN19"/>
<proteinExistence type="predicted"/>
<gene>
    <name evidence="1" type="ORF">H9895_06790</name>
</gene>
<accession>A0A9D1PN19</accession>
<dbReference type="EMBL" id="DXHX01000105">
    <property type="protein sequence ID" value="HIV74765.1"/>
    <property type="molecule type" value="Genomic_DNA"/>
</dbReference>
<reference evidence="1" key="1">
    <citation type="journal article" date="2021" name="PeerJ">
        <title>Extensive microbial diversity within the chicken gut microbiome revealed by metagenomics and culture.</title>
        <authorList>
            <person name="Gilroy R."/>
            <person name="Ravi A."/>
            <person name="Getino M."/>
            <person name="Pursley I."/>
            <person name="Horton D.L."/>
            <person name="Alikhan N.F."/>
            <person name="Baker D."/>
            <person name="Gharbi K."/>
            <person name="Hall N."/>
            <person name="Watson M."/>
            <person name="Adriaenssens E.M."/>
            <person name="Foster-Nyarko E."/>
            <person name="Jarju S."/>
            <person name="Secka A."/>
            <person name="Antonio M."/>
            <person name="Oren A."/>
            <person name="Chaudhuri R.R."/>
            <person name="La Ragione R."/>
            <person name="Hildebrand F."/>
            <person name="Pallen M.J."/>
        </authorList>
    </citation>
    <scope>NUCLEOTIDE SEQUENCE</scope>
    <source>
        <strain evidence="1">CHK169-2315</strain>
    </source>
</reference>
<dbReference type="Proteomes" id="UP000823937">
    <property type="component" value="Unassembled WGS sequence"/>
</dbReference>
<reference evidence="1" key="2">
    <citation type="submission" date="2021-04" db="EMBL/GenBank/DDBJ databases">
        <authorList>
            <person name="Gilroy R."/>
        </authorList>
    </citation>
    <scope>NUCLEOTIDE SEQUENCE</scope>
    <source>
        <strain evidence="1">CHK169-2315</strain>
    </source>
</reference>
<protein>
    <submittedName>
        <fullName evidence="1">Uncharacterized protein</fullName>
    </submittedName>
</protein>
<name>A0A9D1PN19_9BACI</name>
<evidence type="ECO:0000313" key="2">
    <source>
        <dbReference type="Proteomes" id="UP000823937"/>
    </source>
</evidence>
<evidence type="ECO:0000313" key="1">
    <source>
        <dbReference type="EMBL" id="HIV74765.1"/>
    </source>
</evidence>
<sequence>MKRNIMLGGLFAILSLFIFSPRARKSVANTFNEDSIDKLVEFKNVITDWKMNQDLYK</sequence>